<sequence length="165" mass="17619">MSSLETPASPKLHHYATGRDDDAGTCPTNKGFDNVINNAKTSTSGDNQNELTTTLIETLVLTASQTKLGKAVDEWIDASTTHAGKWAAAEADDAGRWFQAVTEDKSKWEETANWVKTTADDTGTWLRPAADGTGKWIVDTADGAGKWADGAAQGVGNLFGFWNRG</sequence>
<reference evidence="2 3" key="1">
    <citation type="submission" date="2017-06" db="EMBL/GenBank/DDBJ databases">
        <title>Ant-infecting Ophiocordyceps genomes reveal a high diversity of potential behavioral manipulation genes and a possible major role for enterotoxins.</title>
        <authorList>
            <person name="De Bekker C."/>
            <person name="Evans H.C."/>
            <person name="Brachmann A."/>
            <person name="Hughes D.P."/>
        </authorList>
    </citation>
    <scope>NUCLEOTIDE SEQUENCE [LARGE SCALE GENOMIC DNA]</scope>
    <source>
        <strain evidence="2 3">Map16</strain>
    </source>
</reference>
<accession>A0A2C5ZEP5</accession>
<proteinExistence type="predicted"/>
<evidence type="ECO:0000256" key="1">
    <source>
        <dbReference type="SAM" id="MobiDB-lite"/>
    </source>
</evidence>
<gene>
    <name evidence="2" type="ORF">CDD80_6764</name>
</gene>
<organism evidence="2 3">
    <name type="scientific">Ophiocordyceps camponoti-rufipedis</name>
    <dbReference type="NCBI Taxonomy" id="2004952"/>
    <lineage>
        <taxon>Eukaryota</taxon>
        <taxon>Fungi</taxon>
        <taxon>Dikarya</taxon>
        <taxon>Ascomycota</taxon>
        <taxon>Pezizomycotina</taxon>
        <taxon>Sordariomycetes</taxon>
        <taxon>Hypocreomycetidae</taxon>
        <taxon>Hypocreales</taxon>
        <taxon>Ophiocordycipitaceae</taxon>
        <taxon>Ophiocordyceps</taxon>
    </lineage>
</organism>
<evidence type="ECO:0000313" key="2">
    <source>
        <dbReference type="EMBL" id="PHH78496.1"/>
    </source>
</evidence>
<protein>
    <submittedName>
        <fullName evidence="2">Uncharacterized protein</fullName>
    </submittedName>
</protein>
<dbReference type="EMBL" id="NJES01000077">
    <property type="protein sequence ID" value="PHH78496.1"/>
    <property type="molecule type" value="Genomic_DNA"/>
</dbReference>
<dbReference type="Proteomes" id="UP000226431">
    <property type="component" value="Unassembled WGS sequence"/>
</dbReference>
<feature type="region of interest" description="Disordered" evidence="1">
    <location>
        <begin position="1"/>
        <end position="26"/>
    </location>
</feature>
<dbReference type="AlphaFoldDB" id="A0A2C5ZEP5"/>
<keyword evidence="3" id="KW-1185">Reference proteome</keyword>
<evidence type="ECO:0000313" key="3">
    <source>
        <dbReference type="Proteomes" id="UP000226431"/>
    </source>
</evidence>
<name>A0A2C5ZEP5_9HYPO</name>
<comment type="caution">
    <text evidence="2">The sequence shown here is derived from an EMBL/GenBank/DDBJ whole genome shotgun (WGS) entry which is preliminary data.</text>
</comment>